<keyword evidence="2" id="KW-1185">Reference proteome</keyword>
<protein>
    <submittedName>
        <fullName evidence="1">Uncharacterized protein</fullName>
    </submittedName>
</protein>
<proteinExistence type="predicted"/>
<dbReference type="EMBL" id="WHWB01032887">
    <property type="protein sequence ID" value="KAJ7423208.1"/>
    <property type="molecule type" value="Genomic_DNA"/>
</dbReference>
<evidence type="ECO:0000313" key="1">
    <source>
        <dbReference type="EMBL" id="KAJ7423208.1"/>
    </source>
</evidence>
<name>A0ABQ9DPR0_9PASS</name>
<comment type="caution">
    <text evidence="1">The sequence shown here is derived from an EMBL/GenBank/DDBJ whole genome shotgun (WGS) entry which is preliminary data.</text>
</comment>
<reference evidence="1" key="1">
    <citation type="submission" date="2019-10" db="EMBL/GenBank/DDBJ databases">
        <authorList>
            <person name="Soares A.E.R."/>
            <person name="Aleixo A."/>
            <person name="Schneider P."/>
            <person name="Miyaki C.Y."/>
            <person name="Schneider M.P."/>
            <person name="Mello C."/>
            <person name="Vasconcelos A.T.R."/>
        </authorList>
    </citation>
    <scope>NUCLEOTIDE SEQUENCE</scope>
    <source>
        <tissue evidence="1">Muscle</tissue>
    </source>
</reference>
<sequence>MGMLLIIVRRKFVWSKLRWVEMGHNCGRQKKDLLKYVNSKKQPPNFIGHLHDKDAPLTDRDIDKAEMFNASFAFFFNTSDGLKRSQHPELENHGCDRDKPPVALDFCRACCFSWMYMSMGPDGIPVRPLKEQLVSLETQKRSVQATDRFTSSDRERNRYVQIRELLLKSFNPLNAGKACCPDEMNLREAGFSHSLHLTNLSSLAPIESLLIAKVIKEQEYFWANVIASEKNVRGYNDGSLPSLGSSNWRLPNDARDSILVLGLGNSGQRLSTAVMEGRQQPKEKELVVDDGKLSLFSLLFLVYFLAHN</sequence>
<dbReference type="Proteomes" id="UP001145742">
    <property type="component" value="Unassembled WGS sequence"/>
</dbReference>
<gene>
    <name evidence="1" type="ORF">WISP_34660</name>
</gene>
<accession>A0ABQ9DPR0</accession>
<evidence type="ECO:0000313" key="2">
    <source>
        <dbReference type="Proteomes" id="UP001145742"/>
    </source>
</evidence>
<organism evidence="1 2">
    <name type="scientific">Willisornis vidua</name>
    <name type="common">Xingu scale-backed antbird</name>
    <dbReference type="NCBI Taxonomy" id="1566151"/>
    <lineage>
        <taxon>Eukaryota</taxon>
        <taxon>Metazoa</taxon>
        <taxon>Chordata</taxon>
        <taxon>Craniata</taxon>
        <taxon>Vertebrata</taxon>
        <taxon>Euteleostomi</taxon>
        <taxon>Archelosauria</taxon>
        <taxon>Archosauria</taxon>
        <taxon>Dinosauria</taxon>
        <taxon>Saurischia</taxon>
        <taxon>Theropoda</taxon>
        <taxon>Coelurosauria</taxon>
        <taxon>Aves</taxon>
        <taxon>Neognathae</taxon>
        <taxon>Neoaves</taxon>
        <taxon>Telluraves</taxon>
        <taxon>Australaves</taxon>
        <taxon>Passeriformes</taxon>
        <taxon>Thamnophilidae</taxon>
        <taxon>Willisornis</taxon>
    </lineage>
</organism>